<organism evidence="3 4">
    <name type="scientific">Merluccius polli</name>
    <name type="common">Benguela hake</name>
    <name type="synonym">Merluccius cadenati</name>
    <dbReference type="NCBI Taxonomy" id="89951"/>
    <lineage>
        <taxon>Eukaryota</taxon>
        <taxon>Metazoa</taxon>
        <taxon>Chordata</taxon>
        <taxon>Craniata</taxon>
        <taxon>Vertebrata</taxon>
        <taxon>Euteleostomi</taxon>
        <taxon>Actinopterygii</taxon>
        <taxon>Neopterygii</taxon>
        <taxon>Teleostei</taxon>
        <taxon>Neoteleostei</taxon>
        <taxon>Acanthomorphata</taxon>
        <taxon>Zeiogadaria</taxon>
        <taxon>Gadariae</taxon>
        <taxon>Gadiformes</taxon>
        <taxon>Gadoidei</taxon>
        <taxon>Merlucciidae</taxon>
        <taxon>Merluccius</taxon>
    </lineage>
</organism>
<dbReference type="InterPro" id="IPR029526">
    <property type="entry name" value="PGBD"/>
</dbReference>
<accession>A0AA47M6S9</accession>
<proteinExistence type="predicted"/>
<dbReference type="AlphaFoldDB" id="A0AA47M6S9"/>
<name>A0AA47M6S9_MERPO</name>
<protein>
    <submittedName>
        <fullName evidence="3">PiggyBac transposable element-derived protein 4</fullName>
    </submittedName>
</protein>
<feature type="region of interest" description="Disordered" evidence="1">
    <location>
        <begin position="244"/>
        <end position="267"/>
    </location>
</feature>
<evidence type="ECO:0000256" key="1">
    <source>
        <dbReference type="SAM" id="MobiDB-lite"/>
    </source>
</evidence>
<evidence type="ECO:0000313" key="4">
    <source>
        <dbReference type="Proteomes" id="UP001174136"/>
    </source>
</evidence>
<dbReference type="Proteomes" id="UP001174136">
    <property type="component" value="Unassembled WGS sequence"/>
</dbReference>
<evidence type="ECO:0000313" key="3">
    <source>
        <dbReference type="EMBL" id="KAK0134713.1"/>
    </source>
</evidence>
<feature type="domain" description="PiggyBac transposable element-derived protein" evidence="2">
    <location>
        <begin position="2"/>
        <end position="254"/>
    </location>
</feature>
<reference evidence="3" key="1">
    <citation type="journal article" date="2023" name="Front. Mar. Sci.">
        <title>A new Merluccius polli reference genome to investigate the effects of global change in West African waters.</title>
        <authorList>
            <person name="Mateo J.L."/>
            <person name="Blanco-Fernandez C."/>
            <person name="Garcia-Vazquez E."/>
            <person name="Machado-Schiaffino G."/>
        </authorList>
    </citation>
    <scope>NUCLEOTIDE SEQUENCE</scope>
    <source>
        <strain evidence="3">C29</strain>
        <tissue evidence="3">Fin</tissue>
    </source>
</reference>
<gene>
    <name evidence="3" type="primary">PGBD4_20</name>
    <name evidence="3" type="ORF">N1851_029672</name>
</gene>
<dbReference type="PANTHER" id="PTHR46599">
    <property type="entry name" value="PIGGYBAC TRANSPOSABLE ELEMENT-DERIVED PROTEIN 4"/>
    <property type="match status" value="1"/>
</dbReference>
<dbReference type="PANTHER" id="PTHR46599:SF3">
    <property type="entry name" value="PIGGYBAC TRANSPOSABLE ELEMENT-DERIVED PROTEIN 4"/>
    <property type="match status" value="1"/>
</dbReference>
<keyword evidence="4" id="KW-1185">Reference proteome</keyword>
<evidence type="ECO:0000259" key="2">
    <source>
        <dbReference type="Pfam" id="PF13843"/>
    </source>
</evidence>
<dbReference type="Pfam" id="PF13843">
    <property type="entry name" value="DDE_Tnp_1_7"/>
    <property type="match status" value="1"/>
</dbReference>
<comment type="caution">
    <text evidence="3">The sequence shown here is derived from an EMBL/GenBank/DDBJ whole genome shotgun (WGS) entry which is preliminary data.</text>
</comment>
<dbReference type="EMBL" id="JAOPHQ010005690">
    <property type="protein sequence ID" value="KAK0134713.1"/>
    <property type="molecule type" value="Genomic_DNA"/>
</dbReference>
<sequence>MAILANLHMSDPAKSAENDQKKGTDDYDHLHRVRPLMEMIQLNCKAIYHPRQHLAVDERMVGTKARLSIKQYMKAKPTKWGLKFFVLAATNGYTIDFKLYTGKSKTASGKGLSFDVVAGLIDKGNLGSGYIVYTDNFYTSPLLYRHLRQQGLGACGTYRQGRVGVRTIQENALTKKSPRGSIRWIRDGDLLFVKWMDTREVSLCSTIHPVYSGDTVQRWKKTGDGPHQLISIPRPTTVTEYNMGGVDTSDQSTGKQGDGPPLFSSIL</sequence>